<evidence type="ECO:0000259" key="6">
    <source>
        <dbReference type="Pfam" id="PF02668"/>
    </source>
</evidence>
<dbReference type="PANTHER" id="PTHR30468">
    <property type="entry name" value="ALPHA-KETOGLUTARATE-DEPENDENT SULFONATE DIOXYGENASE"/>
    <property type="match status" value="1"/>
</dbReference>
<dbReference type="InterPro" id="IPR042098">
    <property type="entry name" value="TauD-like_sf"/>
</dbReference>
<reference evidence="7 8" key="1">
    <citation type="journal article" date="2014" name="Nature">
        <title>An environmental bacterial taxon with a large and distinct metabolic repertoire.</title>
        <authorList>
            <person name="Wilson M.C."/>
            <person name="Mori T."/>
            <person name="Ruckert C."/>
            <person name="Uria A.R."/>
            <person name="Helf M.J."/>
            <person name="Takada K."/>
            <person name="Gernert C."/>
            <person name="Steffens U.A."/>
            <person name="Heycke N."/>
            <person name="Schmitt S."/>
            <person name="Rinke C."/>
            <person name="Helfrich E.J."/>
            <person name="Brachmann A.O."/>
            <person name="Gurgui C."/>
            <person name="Wakimoto T."/>
            <person name="Kracht M."/>
            <person name="Crusemann M."/>
            <person name="Hentschel U."/>
            <person name="Abe I."/>
            <person name="Matsunaga S."/>
            <person name="Kalinowski J."/>
            <person name="Takeyama H."/>
            <person name="Piel J."/>
        </authorList>
    </citation>
    <scope>NUCLEOTIDE SEQUENCE [LARGE SCALE GENOMIC DNA]</scope>
    <source>
        <strain evidence="8">TSY1</strain>
    </source>
</reference>
<dbReference type="HOGENOM" id="CLU_036005_2_0_7"/>
<dbReference type="AlphaFoldDB" id="W4LK78"/>
<keyword evidence="2" id="KW-0479">Metal-binding</keyword>
<comment type="caution">
    <text evidence="7">The sequence shown here is derived from an EMBL/GenBank/DDBJ whole genome shotgun (WGS) entry which is preliminary data.</text>
</comment>
<evidence type="ECO:0000313" key="7">
    <source>
        <dbReference type="EMBL" id="ETW98508.1"/>
    </source>
</evidence>
<evidence type="ECO:0000256" key="3">
    <source>
        <dbReference type="ARBA" id="ARBA00022964"/>
    </source>
</evidence>
<dbReference type="GO" id="GO:0000908">
    <property type="term" value="F:taurine dioxygenase activity"/>
    <property type="evidence" value="ECO:0007669"/>
    <property type="project" value="TreeGrafter"/>
</dbReference>
<dbReference type="SUPFAM" id="SSF51197">
    <property type="entry name" value="Clavaminate synthase-like"/>
    <property type="match status" value="1"/>
</dbReference>
<dbReference type="GO" id="GO:0005737">
    <property type="term" value="C:cytoplasm"/>
    <property type="evidence" value="ECO:0007669"/>
    <property type="project" value="TreeGrafter"/>
</dbReference>
<sequence>MSKSTATLTSSIQVQHLPGARFGALIEGLEPAHLSQADKAAIWDAYKERHGLICFDFGHLLTADELHALTAVFGENEFAPGLINGLGKAIPEGEEDLSIEDQVARIRSTGRDPYMAYIGNLNPETLDAKPVDRKFFGEWEWHTDMSYVEVPPTFSLLHARVVPDDGGDTGFCSQVMAARALSSERRQQLRGLRIKHDSTYGSSGILRPGMTAPPSPVEALGYAHPALRMVPSTDEEALFLGRPTNAYVMGMALDESETLLDALWAHATQPQFCYRHQWKVGQVVVWDNRMMLHMRYPFDETKARLMWRTQTKGEAVIAAA</sequence>
<organism evidence="7 8">
    <name type="scientific">Entotheonella factor</name>
    <dbReference type="NCBI Taxonomy" id="1429438"/>
    <lineage>
        <taxon>Bacteria</taxon>
        <taxon>Pseudomonadati</taxon>
        <taxon>Nitrospinota/Tectimicrobiota group</taxon>
        <taxon>Candidatus Tectimicrobiota</taxon>
        <taxon>Candidatus Entotheonellia</taxon>
        <taxon>Candidatus Entotheonellales</taxon>
        <taxon>Candidatus Entotheonellaceae</taxon>
        <taxon>Candidatus Entotheonella</taxon>
    </lineage>
</organism>
<protein>
    <recommendedName>
        <fullName evidence="6">TauD/TfdA-like domain-containing protein</fullName>
    </recommendedName>
</protein>
<dbReference type="GO" id="GO:0046872">
    <property type="term" value="F:metal ion binding"/>
    <property type="evidence" value="ECO:0007669"/>
    <property type="project" value="UniProtKB-KW"/>
</dbReference>
<keyword evidence="5" id="KW-0408">Iron</keyword>
<evidence type="ECO:0000256" key="2">
    <source>
        <dbReference type="ARBA" id="ARBA00022723"/>
    </source>
</evidence>
<feature type="domain" description="TauD/TfdA-like" evidence="6">
    <location>
        <begin position="16"/>
        <end position="309"/>
    </location>
</feature>
<proteinExistence type="inferred from homology"/>
<comment type="similarity">
    <text evidence="1">Belongs to the TfdA dioxygenase family.</text>
</comment>
<dbReference type="GO" id="GO:0006790">
    <property type="term" value="P:sulfur compound metabolic process"/>
    <property type="evidence" value="ECO:0007669"/>
    <property type="project" value="TreeGrafter"/>
</dbReference>
<dbReference type="Proteomes" id="UP000019141">
    <property type="component" value="Unassembled WGS sequence"/>
</dbReference>
<dbReference type="PANTHER" id="PTHR30468:SF1">
    <property type="entry name" value="ALPHA-KETOGLUTARATE-DEPENDENT SULFONATE DIOXYGENASE"/>
    <property type="match status" value="1"/>
</dbReference>
<dbReference type="InterPro" id="IPR051323">
    <property type="entry name" value="AtsK-like"/>
</dbReference>
<dbReference type="EMBL" id="AZHW01000548">
    <property type="protein sequence ID" value="ETW98508.1"/>
    <property type="molecule type" value="Genomic_DNA"/>
</dbReference>
<gene>
    <name evidence="7" type="ORF">ETSY1_18485</name>
</gene>
<dbReference type="Gene3D" id="3.60.130.10">
    <property type="entry name" value="Clavaminate synthase-like"/>
    <property type="match status" value="1"/>
</dbReference>
<evidence type="ECO:0000256" key="1">
    <source>
        <dbReference type="ARBA" id="ARBA00005896"/>
    </source>
</evidence>
<keyword evidence="3" id="KW-0223">Dioxygenase</keyword>
<accession>W4LK78</accession>
<keyword evidence="8" id="KW-1185">Reference proteome</keyword>
<evidence type="ECO:0000256" key="4">
    <source>
        <dbReference type="ARBA" id="ARBA00023002"/>
    </source>
</evidence>
<name>W4LK78_ENTF1</name>
<keyword evidence="4" id="KW-0560">Oxidoreductase</keyword>
<evidence type="ECO:0000256" key="5">
    <source>
        <dbReference type="ARBA" id="ARBA00023004"/>
    </source>
</evidence>
<evidence type="ECO:0000313" key="8">
    <source>
        <dbReference type="Proteomes" id="UP000019141"/>
    </source>
</evidence>
<dbReference type="Pfam" id="PF02668">
    <property type="entry name" value="TauD"/>
    <property type="match status" value="1"/>
</dbReference>
<dbReference type="InterPro" id="IPR003819">
    <property type="entry name" value="TauD/TfdA-like"/>
</dbReference>